<evidence type="ECO:0000256" key="1">
    <source>
        <dbReference type="SAM" id="MobiDB-lite"/>
    </source>
</evidence>
<dbReference type="EMBL" id="CAJVQA010005124">
    <property type="protein sequence ID" value="CAG8613786.1"/>
    <property type="molecule type" value="Genomic_DNA"/>
</dbReference>
<evidence type="ECO:0000313" key="3">
    <source>
        <dbReference type="Proteomes" id="UP000789759"/>
    </source>
</evidence>
<name>A0A9N9CTK0_9GLOM</name>
<feature type="region of interest" description="Disordered" evidence="1">
    <location>
        <begin position="42"/>
        <end position="63"/>
    </location>
</feature>
<dbReference type="Proteomes" id="UP000789759">
    <property type="component" value="Unassembled WGS sequence"/>
</dbReference>
<proteinExistence type="predicted"/>
<sequence length="63" mass="7415">NTDNNKELNHIKSLTIALAQKRKRAVLHSLKRKTLERQLLDNKKNKDLLEMQPKKKKNNIKAI</sequence>
<dbReference type="AlphaFoldDB" id="A0A9N9CTK0"/>
<organism evidence="2 3">
    <name type="scientific">Cetraspora pellucida</name>
    <dbReference type="NCBI Taxonomy" id="1433469"/>
    <lineage>
        <taxon>Eukaryota</taxon>
        <taxon>Fungi</taxon>
        <taxon>Fungi incertae sedis</taxon>
        <taxon>Mucoromycota</taxon>
        <taxon>Glomeromycotina</taxon>
        <taxon>Glomeromycetes</taxon>
        <taxon>Diversisporales</taxon>
        <taxon>Gigasporaceae</taxon>
        <taxon>Cetraspora</taxon>
    </lineage>
</organism>
<accession>A0A9N9CTK0</accession>
<feature type="compositionally biased region" description="Basic residues" evidence="1">
    <location>
        <begin position="54"/>
        <end position="63"/>
    </location>
</feature>
<feature type="compositionally biased region" description="Basic and acidic residues" evidence="1">
    <location>
        <begin position="42"/>
        <end position="53"/>
    </location>
</feature>
<evidence type="ECO:0000313" key="2">
    <source>
        <dbReference type="EMBL" id="CAG8613786.1"/>
    </source>
</evidence>
<gene>
    <name evidence="2" type="ORF">CPELLU_LOCUS7581</name>
</gene>
<protein>
    <submittedName>
        <fullName evidence="2">22992_t:CDS:1</fullName>
    </submittedName>
</protein>
<feature type="non-terminal residue" evidence="2">
    <location>
        <position position="63"/>
    </location>
</feature>
<reference evidence="2" key="1">
    <citation type="submission" date="2021-06" db="EMBL/GenBank/DDBJ databases">
        <authorList>
            <person name="Kallberg Y."/>
            <person name="Tangrot J."/>
            <person name="Rosling A."/>
        </authorList>
    </citation>
    <scope>NUCLEOTIDE SEQUENCE</scope>
    <source>
        <strain evidence="2">FL966</strain>
    </source>
</reference>
<comment type="caution">
    <text evidence="2">The sequence shown here is derived from an EMBL/GenBank/DDBJ whole genome shotgun (WGS) entry which is preliminary data.</text>
</comment>
<keyword evidence="3" id="KW-1185">Reference proteome</keyword>
<dbReference type="OrthoDB" id="10443294at2759"/>